<dbReference type="SMART" id="SM00966">
    <property type="entry name" value="SpoVT_AbrB"/>
    <property type="match status" value="1"/>
</dbReference>
<evidence type="ECO:0000259" key="1">
    <source>
        <dbReference type="SMART" id="SM00966"/>
    </source>
</evidence>
<reference evidence="2" key="1">
    <citation type="submission" date="2018-06" db="EMBL/GenBank/DDBJ databases">
        <authorList>
            <person name="Zhirakovskaya E."/>
        </authorList>
    </citation>
    <scope>NUCLEOTIDE SEQUENCE</scope>
</reference>
<feature type="domain" description="SpoVT-AbrB" evidence="1">
    <location>
        <begin position="6"/>
        <end position="51"/>
    </location>
</feature>
<protein>
    <submittedName>
        <fullName evidence="2">Programmed cell death antitoxin MazE</fullName>
    </submittedName>
</protein>
<proteinExistence type="predicted"/>
<dbReference type="AlphaFoldDB" id="A0A3B1DGF9"/>
<dbReference type="InterPro" id="IPR039052">
    <property type="entry name" value="Antitox_PemI-like"/>
</dbReference>
<dbReference type="GO" id="GO:0097351">
    <property type="term" value="F:toxin sequestering activity"/>
    <property type="evidence" value="ECO:0007669"/>
    <property type="project" value="InterPro"/>
</dbReference>
<name>A0A3B1DGF9_9ZZZZ</name>
<dbReference type="PANTHER" id="PTHR40516:SF1">
    <property type="entry name" value="ANTITOXIN CHPS-RELATED"/>
    <property type="match status" value="1"/>
</dbReference>
<accession>A0A3B1DGF9</accession>
<dbReference type="Pfam" id="PF04014">
    <property type="entry name" value="MazE_antitoxin"/>
    <property type="match status" value="1"/>
</dbReference>
<dbReference type="PANTHER" id="PTHR40516">
    <property type="entry name" value="ANTITOXIN CHPS-RELATED"/>
    <property type="match status" value="1"/>
</dbReference>
<dbReference type="GO" id="GO:0003677">
    <property type="term" value="F:DNA binding"/>
    <property type="evidence" value="ECO:0007669"/>
    <property type="project" value="InterPro"/>
</dbReference>
<sequence length="80" mass="8990">MHVQIQKWGNSLAFRIPKVYAQDAHVQQGSTVDLSLVDGKIILAPIARESYTLKNLLDKVDKNNIHGECDFGKNVGKEVW</sequence>
<dbReference type="InterPro" id="IPR007159">
    <property type="entry name" value="SpoVT-AbrB_dom"/>
</dbReference>
<dbReference type="SUPFAM" id="SSF89447">
    <property type="entry name" value="AbrB/MazE/MraZ-like"/>
    <property type="match status" value="1"/>
</dbReference>
<dbReference type="EMBL" id="UOGJ01000030">
    <property type="protein sequence ID" value="VAX35134.1"/>
    <property type="molecule type" value="Genomic_DNA"/>
</dbReference>
<gene>
    <name evidence="2" type="ORF">MNBD_UNCLBAC01-2127</name>
</gene>
<dbReference type="Gene3D" id="2.10.260.10">
    <property type="match status" value="1"/>
</dbReference>
<organism evidence="2">
    <name type="scientific">hydrothermal vent metagenome</name>
    <dbReference type="NCBI Taxonomy" id="652676"/>
    <lineage>
        <taxon>unclassified sequences</taxon>
        <taxon>metagenomes</taxon>
        <taxon>ecological metagenomes</taxon>
    </lineage>
</organism>
<dbReference type="InterPro" id="IPR037914">
    <property type="entry name" value="SpoVT-AbrB_sf"/>
</dbReference>
<evidence type="ECO:0000313" key="2">
    <source>
        <dbReference type="EMBL" id="VAX35134.1"/>
    </source>
</evidence>